<feature type="domain" description="Retrotransposon gag" evidence="2">
    <location>
        <begin position="4"/>
        <end position="75"/>
    </location>
</feature>
<evidence type="ECO:0000313" key="3">
    <source>
        <dbReference type="EMBL" id="GFY90627.1"/>
    </source>
</evidence>
<gene>
    <name evidence="3" type="ORF">Acr_07g0008240</name>
</gene>
<proteinExistence type="predicted"/>
<feature type="region of interest" description="Disordered" evidence="1">
    <location>
        <begin position="194"/>
        <end position="214"/>
    </location>
</feature>
<dbReference type="EMBL" id="BJWL01000007">
    <property type="protein sequence ID" value="GFY90627.1"/>
    <property type="molecule type" value="Genomic_DNA"/>
</dbReference>
<accession>A0A7J0EYD6</accession>
<feature type="region of interest" description="Disordered" evidence="1">
    <location>
        <begin position="99"/>
        <end position="148"/>
    </location>
</feature>
<dbReference type="AlphaFoldDB" id="A0A7J0EYD6"/>
<evidence type="ECO:0000313" key="4">
    <source>
        <dbReference type="Proteomes" id="UP000585474"/>
    </source>
</evidence>
<dbReference type="Pfam" id="PF03732">
    <property type="entry name" value="Retrotrans_gag"/>
    <property type="match status" value="1"/>
</dbReference>
<reference evidence="3 4" key="1">
    <citation type="submission" date="2019-07" db="EMBL/GenBank/DDBJ databases">
        <title>De Novo Assembly of kiwifruit Actinidia rufa.</title>
        <authorList>
            <person name="Sugita-Konishi S."/>
            <person name="Sato K."/>
            <person name="Mori E."/>
            <person name="Abe Y."/>
            <person name="Kisaki G."/>
            <person name="Hamano K."/>
            <person name="Suezawa K."/>
            <person name="Otani M."/>
            <person name="Fukuda T."/>
            <person name="Manabe T."/>
            <person name="Gomi K."/>
            <person name="Tabuchi M."/>
            <person name="Akimitsu K."/>
            <person name="Kataoka I."/>
        </authorList>
    </citation>
    <scope>NUCLEOTIDE SEQUENCE [LARGE SCALE GENOMIC DNA]</scope>
    <source>
        <strain evidence="4">cv. Fuchu</strain>
    </source>
</reference>
<feature type="compositionally biased region" description="Basic and acidic residues" evidence="1">
    <location>
        <begin position="102"/>
        <end position="112"/>
    </location>
</feature>
<dbReference type="InterPro" id="IPR005162">
    <property type="entry name" value="Retrotrans_gag_dom"/>
</dbReference>
<sequence>MISSLHLEGPALSWFKWMHSNGFIDSWKGFLKAINLRFGPSLYEDHISALSKLQQTTSIAIYQTQFEDFSTKAMALARIQEDKLNDEEQDGMMKNKMLHPLRRTEDFSDRGVSEPPNAEGTEDRTVVSPSSDPASFDPFSPAESPEKADLLSSASRLSLESSIALITEPEATSQSIGEGWNLMQPFPTLAEATKPPEVPCPFDPQSLDCSWRES</sequence>
<dbReference type="OrthoDB" id="1749531at2759"/>
<keyword evidence="4" id="KW-1185">Reference proteome</keyword>
<comment type="caution">
    <text evidence="3">The sequence shown here is derived from an EMBL/GenBank/DDBJ whole genome shotgun (WGS) entry which is preliminary data.</text>
</comment>
<evidence type="ECO:0000259" key="2">
    <source>
        <dbReference type="Pfam" id="PF03732"/>
    </source>
</evidence>
<organism evidence="3 4">
    <name type="scientific">Actinidia rufa</name>
    <dbReference type="NCBI Taxonomy" id="165716"/>
    <lineage>
        <taxon>Eukaryota</taxon>
        <taxon>Viridiplantae</taxon>
        <taxon>Streptophyta</taxon>
        <taxon>Embryophyta</taxon>
        <taxon>Tracheophyta</taxon>
        <taxon>Spermatophyta</taxon>
        <taxon>Magnoliopsida</taxon>
        <taxon>eudicotyledons</taxon>
        <taxon>Gunneridae</taxon>
        <taxon>Pentapetalae</taxon>
        <taxon>asterids</taxon>
        <taxon>Ericales</taxon>
        <taxon>Actinidiaceae</taxon>
        <taxon>Actinidia</taxon>
    </lineage>
</organism>
<dbReference type="Proteomes" id="UP000585474">
    <property type="component" value="Unassembled WGS sequence"/>
</dbReference>
<feature type="compositionally biased region" description="Low complexity" evidence="1">
    <location>
        <begin position="128"/>
        <end position="142"/>
    </location>
</feature>
<protein>
    <recommendedName>
        <fullName evidence="2">Retrotransposon gag domain-containing protein</fullName>
    </recommendedName>
</protein>
<evidence type="ECO:0000256" key="1">
    <source>
        <dbReference type="SAM" id="MobiDB-lite"/>
    </source>
</evidence>
<name>A0A7J0EYD6_9ERIC</name>